<evidence type="ECO:0000259" key="4">
    <source>
        <dbReference type="SMART" id="SM00912"/>
    </source>
</evidence>
<dbReference type="OrthoDB" id="218680at2"/>
<dbReference type="InterPro" id="IPR012334">
    <property type="entry name" value="Pectin_lyas_fold"/>
</dbReference>
<evidence type="ECO:0000256" key="2">
    <source>
        <dbReference type="ARBA" id="ARBA00022525"/>
    </source>
</evidence>
<dbReference type="InterPro" id="IPR011050">
    <property type="entry name" value="Pectin_lyase_fold/virulence"/>
</dbReference>
<proteinExistence type="predicted"/>
<dbReference type="NCBIfam" id="TIGR01901">
    <property type="entry name" value="adhes_NPXG"/>
    <property type="match status" value="1"/>
</dbReference>
<evidence type="ECO:0000313" key="6">
    <source>
        <dbReference type="Proteomes" id="UP000295443"/>
    </source>
</evidence>
<evidence type="ECO:0000256" key="1">
    <source>
        <dbReference type="ARBA" id="ARBA00004613"/>
    </source>
</evidence>
<keyword evidence="2" id="KW-0964">Secreted</keyword>
<feature type="domain" description="Filamentous haemagglutinin FhaB/tRNA nuclease CdiA-like TPS" evidence="4">
    <location>
        <begin position="55"/>
        <end position="167"/>
    </location>
</feature>
<organism evidence="5 6">
    <name type="scientific">Parasulfuritortus cantonensis</name>
    <dbReference type="NCBI Taxonomy" id="2528202"/>
    <lineage>
        <taxon>Bacteria</taxon>
        <taxon>Pseudomonadati</taxon>
        <taxon>Pseudomonadota</taxon>
        <taxon>Betaproteobacteria</taxon>
        <taxon>Nitrosomonadales</taxon>
        <taxon>Thiobacillaceae</taxon>
        <taxon>Parasulfuritortus</taxon>
    </lineage>
</organism>
<comment type="caution">
    <text evidence="5">The sequence shown here is derived from an EMBL/GenBank/DDBJ whole genome shotgun (WGS) entry which is preliminary data.</text>
</comment>
<dbReference type="Pfam" id="PF05860">
    <property type="entry name" value="TPS"/>
    <property type="match status" value="1"/>
</dbReference>
<dbReference type="InterPro" id="IPR043709">
    <property type="entry name" value="DUF5649"/>
</dbReference>
<dbReference type="Pfam" id="PF18886">
    <property type="entry name" value="DUF5649"/>
    <property type="match status" value="9"/>
</dbReference>
<evidence type="ECO:0000313" key="5">
    <source>
        <dbReference type="EMBL" id="TCJ20388.1"/>
    </source>
</evidence>
<dbReference type="Gene3D" id="2.160.20.10">
    <property type="entry name" value="Single-stranded right-handed beta-helix, Pectin lyase-like"/>
    <property type="match status" value="1"/>
</dbReference>
<dbReference type="InterPro" id="IPR008638">
    <property type="entry name" value="FhaB/CdiA-like_TPS"/>
</dbReference>
<dbReference type="PANTHER" id="PTHR12338:SF8">
    <property type="entry name" value="HEME_HEMOPEXIN-BINDING PROTEIN"/>
    <property type="match status" value="1"/>
</dbReference>
<protein>
    <submittedName>
        <fullName evidence="5">Filamentous hemagglutinin N-terminal domain-containing protein</fullName>
    </submittedName>
</protein>
<dbReference type="GO" id="GO:0005576">
    <property type="term" value="C:extracellular region"/>
    <property type="evidence" value="ECO:0007669"/>
    <property type="project" value="UniProtKB-SubCell"/>
</dbReference>
<reference evidence="5 6" key="1">
    <citation type="submission" date="2019-03" db="EMBL/GenBank/DDBJ databases">
        <title>Genome sequence of Thiobacillaceae bacterium LSR1, a sulfur-oxidizing bacterium isolated from freshwater sediment.</title>
        <authorList>
            <person name="Li S."/>
        </authorList>
    </citation>
    <scope>NUCLEOTIDE SEQUENCE [LARGE SCALE GENOMIC DNA]</scope>
    <source>
        <strain evidence="5 6">LSR1</strain>
    </source>
</reference>
<comment type="subcellular location">
    <subcellularLocation>
        <location evidence="1">Secreted</location>
    </subcellularLocation>
</comment>
<dbReference type="InterPro" id="IPR050909">
    <property type="entry name" value="Bact_Autotransporter_VF"/>
</dbReference>
<dbReference type="EMBL" id="SJZB01000001">
    <property type="protein sequence ID" value="TCJ20388.1"/>
    <property type="molecule type" value="Genomic_DNA"/>
</dbReference>
<dbReference type="SMART" id="SM00912">
    <property type="entry name" value="Haemagg_act"/>
    <property type="match status" value="1"/>
</dbReference>
<accession>A0A4R1BRZ0</accession>
<dbReference type="SUPFAM" id="SSF51126">
    <property type="entry name" value="Pectin lyase-like"/>
    <property type="match status" value="1"/>
</dbReference>
<dbReference type="PANTHER" id="PTHR12338">
    <property type="entry name" value="AUTOTRANSPORTER"/>
    <property type="match status" value="1"/>
</dbReference>
<keyword evidence="3" id="KW-0732">Signal</keyword>
<evidence type="ECO:0000256" key="3">
    <source>
        <dbReference type="ARBA" id="ARBA00022729"/>
    </source>
</evidence>
<name>A0A4R1BRZ0_9PROT</name>
<dbReference type="Proteomes" id="UP000295443">
    <property type="component" value="Unassembled WGS sequence"/>
</dbReference>
<keyword evidence="6" id="KW-1185">Reference proteome</keyword>
<gene>
    <name evidence="5" type="ORF">EZJ19_00365</name>
</gene>
<sequence>MNTNAARTNNRKQGGMRRMIIKLSRKLSITITWRPRARVSRLLAAMLGLAVTAPAMALPTGEQVVSGNVDVATSGSNMTVTQTTDKGIINWDTYSIYSGESVSYLQPSSSSVTLNRIVGGDASEIFGQLSANGQIFLINPNGVLFAPGAQVSVGGLVASTLNISDDDFNSGHYVFVDGSGAGSVVNEGSLTGKYIALVAPTIDNSGSITADGGTVALAAGDRVSLDISGDGLMNVSVDAAAAGASINHSGAIIADGGQVLISARSADALMDTVLNVSGLVRAQSLSSQNGVIRLDGGDAGVVSVTGTLDASGKDAGETGGTVAVLGDKVGLFAGANIDASGDAGGGTVLVGGNYQGNGPEQNSSATFVGSGTSISADALTSGNGGKVIIWSDGVTKFYGQVSAQGGAESGDGGFAEVSGKGQLVYRGSVDLGASQGTVGDLLLDPTTITIADGTSDGDDSDASDTTFSNTTLAFAATPADYTIYESEIEGTDANIVLQATQSITLADLTDNALTLKTDRSLTLRTSNDTENGGITFADNGDAIVASGSGSILIQAGTTTGTAFTGGAWTGSISVGILTTAGGDITLEAKDGVTLNGNVNAGTGTVRIVADTLTQSAGTITAGSLGIQSLNAVSLTAANYIGTVAADVTGVGQEFRLQNEANGFVVGTVSGNGTIFTAVDGITTADTNTSGVASGSIWLSTTAGDISIDSAVTTGDASASGIGGAHTATSGSVTIAAGGSGSVFGTGGIVTGSATINNASGNDDAYAGSIDLSGNEVSANGTGYFNVHIGPATGGDGNTPGVLTVTTDGSGAAGEIRIASDADLQLGVLDTDAASSTAVDIAVTGGALTLTAASNLDTDNVSLSAAGIDDGTSGSLVVGGTLTLAATTGTNITLNNAANDFGSTVSVSDVNNVALTSANYIEFGDAAITGTLDATALNGAITQVGGTTMVVTGATTLDATGAVTLAQAGNDFSSVDVTGAAITLRDTNDLTISALSNGTNQSVDIRAGGTLTLPASAIDTGTANLTLASDGGTLATAADLSGYDISLTGSAGLALDHDITAGNDLSLTTTNADVTQGGTLTSISVTGATTVAAGNGAITLTHALNDFVGAVDLSGATTAVKDANALDLGVLNTGDLTVTALTGDLDLGSGMVDGALIATATTGNITELDGLGLTVTGATTLQAVLGNITATDTGNDFQGALSADGVDVAVTTGNDMVVADVSGSNSVTLTSSTGAILDDEDDATAISSPTVTLSAAGDIGSPNMVTGPIPEGYLDIDASTLTSLGLTMTGTGLYLNFQNSDISSSYMGGVLPAGLTDIGIAAADGSFTFDDATFGQTINSFNLDVYAQSIAFTYDGATGLFEIATSGDVSLTATTGAITDSVETTTVEDIGFANSVTLNAQHGIGDGNAIELADVLNLGATNEVDGAINVTDLEHFISPLNLNITGIQSAGDLILTADSLSQSAPIVVGGTTTLNTTAVTGSITWENVDNDFQDLVNLNAIGAVSLTDSNGLVLGTLSTGALTVVANAGGGTATLDLGAGTVASLDATSNDGDIVQTSALTVTGTATVDAGLGNITLIDVDNDFQGAVNLAGATTQVTDSNGLDLGTLSTGDLTVVANAGGLTTADLDLGSGLVDGTLDATSNDGNITQDAGGLTVTGVATLDAGAGSITLTELANDFQGTVNLTAASASVTDANGLTLGSLPSGALTVIANADGSSLGDLVLGSGPVGSISATSNGGDVSQSGALTVSGVTTVDAGAGDIDLSDAGNDFQGTVNLTGNNVVIVDADSLTLGTLSAASLDATSHGQLSLAGSGTVTGDTTLASNGGDVVQPVNAGTMVYNFNNLYVYSSGGNIYQAGSGYSGVDYSEKINVSGDMVLDAGAGFVDLWNDNSYFGTSVSATAGSTSPVSGVGVRLYTFSDLNVGLITAPSVSLVAVNHAINNANYDPVTHLSSGGNLDVPGSVTLSAATVGADAVSGIAGGGPAYPAGGLTLIQLPSSLNVYNSGNAAITVPAQGDLALVPHYFSTLNYAWECYSGGCTNLGTGESVAAAVSTISSILASASQDLFNSTFGTDNIRVSIQNGFLTQFGVVPPGIDSIDGDGVNLPGSSLALVNDPPAFLIDEEELKKRGLRN</sequence>